<protein>
    <submittedName>
        <fullName evidence="3">Uncharacterized protein</fullName>
    </submittedName>
</protein>
<evidence type="ECO:0000256" key="1">
    <source>
        <dbReference type="SAM" id="Phobius"/>
    </source>
</evidence>
<accession>A0A0C5CA75</accession>
<reference evidence="3" key="4">
    <citation type="submission" date="2016-01" db="EMBL/GenBank/DDBJ databases">
        <authorList>
            <person name="Oliw E.H."/>
        </authorList>
    </citation>
    <scope>NUCLEOTIDE SEQUENCE [LARGE SCALE GENOMIC DNA]</scope>
    <source>
        <strain evidence="3">GED7749B</strain>
    </source>
</reference>
<evidence type="ECO:0000313" key="5">
    <source>
        <dbReference type="Proteomes" id="UP000070376"/>
    </source>
</evidence>
<dbReference type="EMBL" id="CP010525">
    <property type="protein sequence ID" value="AJO23584.1"/>
    <property type="molecule type" value="Genomic_DNA"/>
</dbReference>
<reference evidence="5" key="3">
    <citation type="submission" date="2016-01" db="EMBL/GenBank/DDBJ databases">
        <authorList>
            <person name="Mitreva M."/>
            <person name="Pepin K.H."/>
            <person name="Mihindukulasuriya K.A."/>
            <person name="Fulton R."/>
            <person name="Fronick C."/>
            <person name="O'Laughlin M."/>
            <person name="Miner T."/>
            <person name="Herter B."/>
            <person name="Rosa B.A."/>
            <person name="Cordes M."/>
            <person name="Tomlinson C."/>
            <person name="Wollam A."/>
            <person name="Palsikar V.B."/>
            <person name="Mardis E.R."/>
            <person name="Wilson R.K."/>
        </authorList>
    </citation>
    <scope>NUCLEOTIDE SEQUENCE [LARGE SCALE GENOMIC DNA]</scope>
    <source>
        <strain evidence="5">GED7749B</strain>
    </source>
</reference>
<dbReference type="Proteomes" id="UP000032024">
    <property type="component" value="Chromosome"/>
</dbReference>
<evidence type="ECO:0000313" key="2">
    <source>
        <dbReference type="EMBL" id="AJO23584.1"/>
    </source>
</evidence>
<reference evidence="2" key="1">
    <citation type="submission" date="2015-01" db="EMBL/GenBank/DDBJ databases">
        <title>Comparative genome analysis of Bacillus coagulans HM-08, Clostridium butyricum HM-68, Bacillus subtilis HM-66 and Bacillus licheniformis BL-09.</title>
        <authorList>
            <person name="Zhang H."/>
        </authorList>
    </citation>
    <scope>NUCLEOTIDE SEQUENCE [LARGE SCALE GENOMIC DNA]</scope>
    <source>
        <strain evidence="2">HM-08</strain>
    </source>
</reference>
<reference evidence="4" key="2">
    <citation type="submission" date="2015-01" db="EMBL/GenBank/DDBJ databases">
        <title>Comparative genome analysis of Bacillus coagulans HM-08, Clostridium butyricum HM-68, Bacillus subtilis HM-66 and Bacillus paralicheniformis BL-09.</title>
        <authorList>
            <person name="Zhang H."/>
        </authorList>
    </citation>
    <scope>NUCLEOTIDE SEQUENCE [LARGE SCALE GENOMIC DNA]</scope>
    <source>
        <strain evidence="4">HM-08</strain>
    </source>
</reference>
<keyword evidence="4" id="KW-1185">Reference proteome</keyword>
<sequence length="57" mass="7029">MEQVYANSNRELLSFLIILFFSQLYYFSFILERKQHENVHFFTYFCGRLFYNGSRVT</sequence>
<proteinExistence type="predicted"/>
<gene>
    <name evidence="3" type="ORF">HMPREF3213_03425</name>
    <name evidence="2" type="ORF">SB48_HM08orf04446</name>
</gene>
<keyword evidence="1" id="KW-1133">Transmembrane helix</keyword>
<dbReference type="AlphaFoldDB" id="A0A0C5CA75"/>
<feature type="transmembrane region" description="Helical" evidence="1">
    <location>
        <begin position="12"/>
        <end position="31"/>
    </location>
</feature>
<evidence type="ECO:0000313" key="3">
    <source>
        <dbReference type="EMBL" id="KWZ77236.1"/>
    </source>
</evidence>
<dbReference type="EMBL" id="LRPN01000177">
    <property type="protein sequence ID" value="KWZ77236.1"/>
    <property type="molecule type" value="Genomic_DNA"/>
</dbReference>
<evidence type="ECO:0000313" key="4">
    <source>
        <dbReference type="Proteomes" id="UP000032024"/>
    </source>
</evidence>
<keyword evidence="1" id="KW-0812">Transmembrane</keyword>
<keyword evidence="1" id="KW-0472">Membrane</keyword>
<organism evidence="3 5">
    <name type="scientific">Heyndrickxia coagulans</name>
    <name type="common">Weizmannia coagulans</name>
    <dbReference type="NCBI Taxonomy" id="1398"/>
    <lineage>
        <taxon>Bacteria</taxon>
        <taxon>Bacillati</taxon>
        <taxon>Bacillota</taxon>
        <taxon>Bacilli</taxon>
        <taxon>Bacillales</taxon>
        <taxon>Bacillaceae</taxon>
        <taxon>Heyndrickxia</taxon>
    </lineage>
</organism>
<dbReference type="Proteomes" id="UP000070376">
    <property type="component" value="Unassembled WGS sequence"/>
</dbReference>
<name>A0A0C5CA75_HEYCO</name>